<organism evidence="2">
    <name type="scientific">Streptomyces haneummycinicus</name>
    <dbReference type="NCBI Taxonomy" id="3074435"/>
    <lineage>
        <taxon>Bacteria</taxon>
        <taxon>Bacillati</taxon>
        <taxon>Actinomycetota</taxon>
        <taxon>Actinomycetes</taxon>
        <taxon>Kitasatosporales</taxon>
        <taxon>Streptomycetaceae</taxon>
        <taxon>Streptomyces</taxon>
    </lineage>
</organism>
<accession>A0AAT9HQR6</accession>
<evidence type="ECO:0000256" key="1">
    <source>
        <dbReference type="SAM" id="MobiDB-lite"/>
    </source>
</evidence>
<protein>
    <submittedName>
        <fullName evidence="2">Uncharacterized protein</fullName>
    </submittedName>
</protein>
<gene>
    <name evidence="2" type="ORF">SHKM778_59850</name>
</gene>
<evidence type="ECO:0000313" key="2">
    <source>
        <dbReference type="EMBL" id="BFO19597.1"/>
    </source>
</evidence>
<proteinExistence type="predicted"/>
<dbReference type="EMBL" id="AP035768">
    <property type="protein sequence ID" value="BFO19597.1"/>
    <property type="molecule type" value="Genomic_DNA"/>
</dbReference>
<feature type="region of interest" description="Disordered" evidence="1">
    <location>
        <begin position="37"/>
        <end position="63"/>
    </location>
</feature>
<reference evidence="2" key="1">
    <citation type="submission" date="2024-06" db="EMBL/GenBank/DDBJ databases">
        <authorList>
            <consortium name="consrtm"/>
            <person name="Uemura M."/>
            <person name="Terahara T."/>
        </authorList>
    </citation>
    <scope>NUCLEOTIDE SEQUENCE</scope>
    <source>
        <strain evidence="2">KM77-8</strain>
    </source>
</reference>
<name>A0AAT9HQR6_9ACTN</name>
<feature type="compositionally biased region" description="Acidic residues" evidence="1">
    <location>
        <begin position="45"/>
        <end position="55"/>
    </location>
</feature>
<feature type="region of interest" description="Disordered" evidence="1">
    <location>
        <begin position="161"/>
        <end position="190"/>
    </location>
</feature>
<dbReference type="AlphaFoldDB" id="A0AAT9HQR6"/>
<reference evidence="2" key="2">
    <citation type="submission" date="2024-07" db="EMBL/GenBank/DDBJ databases">
        <title>Streptomyces haneummycinica sp. nov., a new antibiotic-producing actinobacterium isolated from marine sediment.</title>
        <authorList>
            <person name="Uemura M."/>
            <person name="Hamada M."/>
            <person name="Hirano S."/>
            <person name="Kobayashi K."/>
            <person name="Ohshiro T."/>
            <person name="Kobayashi T."/>
            <person name="Terahara T."/>
        </authorList>
    </citation>
    <scope>NUCLEOTIDE SEQUENCE</scope>
    <source>
        <strain evidence="2">KM77-8</strain>
    </source>
</reference>
<sequence length="190" mass="19533">MSAGAAGELPYGRFAAVEQGRDVGVRVAERLAQHEHRAFQRGEGLQDDEDGEGDGVGEHGLFGGVRDGVAEVGDVRLRQPRADVRLAARLDLAQPVDGEAGGDAHQVAARFAYAGPVAARPAQPRVLHDVLGVGDPAQHAVGDPEEDGAVCFEDVGRGVGGHGTIPADPRGRVQAAPAAPGHTGLGATRR</sequence>